<evidence type="ECO:0000256" key="3">
    <source>
        <dbReference type="ARBA" id="ARBA00022695"/>
    </source>
</evidence>
<accession>A0A6J4KRT8</accession>
<evidence type="ECO:0000256" key="4">
    <source>
        <dbReference type="ARBA" id="ARBA00022741"/>
    </source>
</evidence>
<comment type="catalytic activity">
    <reaction evidence="9 10">
        <text>D-glycero-beta-D-manno-heptose 1-phosphate + ATP + H(+) = ADP-D-glycero-beta-D-manno-heptose + diphosphate</text>
        <dbReference type="Rhea" id="RHEA:27465"/>
        <dbReference type="ChEBI" id="CHEBI:15378"/>
        <dbReference type="ChEBI" id="CHEBI:30616"/>
        <dbReference type="ChEBI" id="CHEBI:33019"/>
        <dbReference type="ChEBI" id="CHEBI:59967"/>
        <dbReference type="ChEBI" id="CHEBI:61593"/>
        <dbReference type="EC" id="2.7.7.70"/>
    </reaction>
</comment>
<keyword evidence="6 10" id="KW-0067">ATP-binding</keyword>
<dbReference type="GO" id="GO:0033786">
    <property type="term" value="F:heptose-1-phosphate adenylyltransferase activity"/>
    <property type="evidence" value="ECO:0007669"/>
    <property type="project" value="UniProtKB-UniRule"/>
</dbReference>
<evidence type="ECO:0000259" key="12">
    <source>
        <dbReference type="Pfam" id="PF01467"/>
    </source>
</evidence>
<dbReference type="InterPro" id="IPR004821">
    <property type="entry name" value="Cyt_trans-like"/>
</dbReference>
<feature type="domain" description="Carbohydrate kinase PfkB" evidence="11">
    <location>
        <begin position="28"/>
        <end position="331"/>
    </location>
</feature>
<protein>
    <recommendedName>
        <fullName evidence="10">Bifunctional protein HldE</fullName>
    </recommendedName>
    <domain>
        <recommendedName>
            <fullName evidence="10">D-beta-D-heptose 7-phosphate kinase</fullName>
            <ecNumber evidence="10">2.7.1.167</ecNumber>
        </recommendedName>
        <alternativeName>
            <fullName evidence="10">D-beta-D-heptose 7-phosphotransferase</fullName>
        </alternativeName>
        <alternativeName>
            <fullName evidence="10">D-glycero-beta-D-manno-heptose-7-phosphate kinase</fullName>
        </alternativeName>
    </domain>
    <domain>
        <recommendedName>
            <fullName evidence="10">D-beta-D-heptose 1-phosphate adenylyltransferase</fullName>
            <ecNumber evidence="10">2.7.7.70</ecNumber>
        </recommendedName>
        <alternativeName>
            <fullName evidence="10">D-glycero-beta-D-manno-heptose 1-phosphate adenylyltransferase</fullName>
        </alternativeName>
    </domain>
</protein>
<evidence type="ECO:0000259" key="11">
    <source>
        <dbReference type="Pfam" id="PF00294"/>
    </source>
</evidence>
<dbReference type="HAMAP" id="MF_01603">
    <property type="entry name" value="HldE"/>
    <property type="match status" value="1"/>
</dbReference>
<dbReference type="Gene3D" id="3.40.1190.20">
    <property type="match status" value="1"/>
</dbReference>
<dbReference type="InterPro" id="IPR014729">
    <property type="entry name" value="Rossmann-like_a/b/a_fold"/>
</dbReference>
<dbReference type="PROSITE" id="PS00583">
    <property type="entry name" value="PFKB_KINASES_1"/>
    <property type="match status" value="1"/>
</dbReference>
<dbReference type="EC" id="2.7.1.167" evidence="10"/>
<dbReference type="Pfam" id="PF01467">
    <property type="entry name" value="CTP_transf_like"/>
    <property type="match status" value="1"/>
</dbReference>
<evidence type="ECO:0000256" key="2">
    <source>
        <dbReference type="ARBA" id="ARBA00022679"/>
    </source>
</evidence>
<evidence type="ECO:0000256" key="8">
    <source>
        <dbReference type="ARBA" id="ARBA00023277"/>
    </source>
</evidence>
<feature type="region of interest" description="Ribokinase" evidence="10">
    <location>
        <begin position="1"/>
        <end position="341"/>
    </location>
</feature>
<comment type="subunit">
    <text evidence="10">Homodimer.</text>
</comment>
<comment type="pathway">
    <text evidence="1">Bacterial outer membrane biogenesis; LPS core biosynthesis.</text>
</comment>
<dbReference type="GO" id="GO:0097171">
    <property type="term" value="P:ADP-L-glycero-beta-D-manno-heptose biosynthetic process"/>
    <property type="evidence" value="ECO:0007669"/>
    <property type="project" value="UniProtKB-UniPathway"/>
</dbReference>
<keyword evidence="7 10" id="KW-0511">Multifunctional enzyme</keyword>
<keyword evidence="5 10" id="KW-0418">Kinase</keyword>
<dbReference type="InterPro" id="IPR002173">
    <property type="entry name" value="Carboh/pur_kinase_PfkB_CS"/>
</dbReference>
<sequence length="504" mass="52949">MSASLASLADVTAVTPDLPLALRHRAPRVVVVGDVMLDRWWVGSSHRLSREAPAPVVEVSGRHEVPGGAANTAMNLAALGADVRLVGLVGADEPGRTLRVLLEDAGVEVSGLLDSPDVATVTKTRVVSDDQMLVRIDDVQPLVLTPVLEDDLATATAKALVEAEALVVCDYDSGVLLDAVRAAFARQARPPLVVVDAHDAAPWSALRPDVVTPNAEEAFRLLSRSVPTDGTRLAALTGAAAELRERSGAAAVLVTLDRDGSMLLTGEDADGRPFRTSGSPRAEKQAAGAGDTFVAALTLARAAGTPLRVAASLAQAAADVVVQRFGTSVCSTDELVEHLGVGDAALDEETLLRRVAAERAAGRRVVMTNGCFDVLHRGHTTYLQQAAQLGDVLVVAVNSDRSVRRLKGPERPINGEADRAGVIAALSCVSHVTVFDTDTPVPLLERLRPDVYAKGGDYRPEDLVEAAVVEGYGGQVRILGFVPSQSTTDVVGRIRARRGQPLPE</sequence>
<comment type="function">
    <text evidence="10">Catalyzes the ADP transfer from ATP to D-glycero-beta-D-manno-heptose 1-phosphate, yielding ADP-D-glycero-beta-D-manno-heptose.</text>
</comment>
<name>A0A6J4KRT8_9ACTN</name>
<evidence type="ECO:0000256" key="1">
    <source>
        <dbReference type="ARBA" id="ARBA00004713"/>
    </source>
</evidence>
<evidence type="ECO:0000313" key="13">
    <source>
        <dbReference type="EMBL" id="CAA9313213.1"/>
    </source>
</evidence>
<dbReference type="GO" id="GO:0033785">
    <property type="term" value="F:heptose 7-phosphate kinase activity"/>
    <property type="evidence" value="ECO:0007669"/>
    <property type="project" value="UniProtKB-UniRule"/>
</dbReference>
<dbReference type="UniPathway" id="UPA00958"/>
<dbReference type="Gene3D" id="3.40.50.620">
    <property type="entry name" value="HUPs"/>
    <property type="match status" value="1"/>
</dbReference>
<dbReference type="Pfam" id="PF00294">
    <property type="entry name" value="PfkB"/>
    <property type="match status" value="1"/>
</dbReference>
<gene>
    <name evidence="10" type="primary">hldE</name>
    <name evidence="13" type="ORF">AVDCRST_MAG48-2203</name>
</gene>
<comment type="pathway">
    <text evidence="10">Nucleotide-sugar biosynthesis; ADP-L-glycero-beta-D-manno-heptose biosynthesis; ADP-L-glycero-beta-D-manno-heptose from D-glycero-beta-D-manno-heptose 7-phosphate: step 3/4.</text>
</comment>
<keyword evidence="3 10" id="KW-0548">Nucleotidyltransferase</keyword>
<dbReference type="NCBIfam" id="TIGR02199">
    <property type="entry name" value="rfaE_dom_II"/>
    <property type="match status" value="1"/>
</dbReference>
<dbReference type="AlphaFoldDB" id="A0A6J4KRT8"/>
<dbReference type="InterPro" id="IPR023030">
    <property type="entry name" value="Bifunc_HldE"/>
</dbReference>
<dbReference type="UniPathway" id="UPA00356">
    <property type="reaction ID" value="UER00437"/>
</dbReference>
<evidence type="ECO:0000256" key="9">
    <source>
        <dbReference type="ARBA" id="ARBA00047428"/>
    </source>
</evidence>
<comment type="catalytic activity">
    <reaction evidence="10">
        <text>D-glycero-beta-D-manno-heptose 7-phosphate + ATP = D-glycero-beta-D-manno-heptose 1,7-bisphosphate + ADP + H(+)</text>
        <dbReference type="Rhea" id="RHEA:27473"/>
        <dbReference type="ChEBI" id="CHEBI:15378"/>
        <dbReference type="ChEBI" id="CHEBI:30616"/>
        <dbReference type="ChEBI" id="CHEBI:60204"/>
        <dbReference type="ChEBI" id="CHEBI:60208"/>
        <dbReference type="ChEBI" id="CHEBI:456216"/>
        <dbReference type="EC" id="2.7.1.167"/>
    </reaction>
</comment>
<feature type="domain" description="Cytidyltransferase-like" evidence="12">
    <location>
        <begin position="367"/>
        <end position="458"/>
    </location>
</feature>
<comment type="function">
    <text evidence="10">Catalyzes the phosphorylation of D-glycero-D-manno-heptose 7-phosphate at the C-1 position to selectively form D-glycero-beta-D-manno-heptose-1,7-bisphosphate.</text>
</comment>
<keyword evidence="4 10" id="KW-0547">Nucleotide-binding</keyword>
<dbReference type="EMBL" id="CADCTS010000313">
    <property type="protein sequence ID" value="CAA9313213.1"/>
    <property type="molecule type" value="Genomic_DNA"/>
</dbReference>
<dbReference type="InterPro" id="IPR011611">
    <property type="entry name" value="PfkB_dom"/>
</dbReference>
<dbReference type="EC" id="2.7.7.70" evidence="10"/>
<feature type="binding site" evidence="10">
    <location>
        <begin position="214"/>
        <end position="217"/>
    </location>
    <ligand>
        <name>ATP</name>
        <dbReference type="ChEBI" id="CHEBI:30616"/>
    </ligand>
</feature>
<keyword evidence="8 10" id="KW-0119">Carbohydrate metabolism</keyword>
<evidence type="ECO:0000256" key="7">
    <source>
        <dbReference type="ARBA" id="ARBA00023268"/>
    </source>
</evidence>
<keyword evidence="2 10" id="KW-0808">Transferase</keyword>
<dbReference type="SUPFAM" id="SSF53613">
    <property type="entry name" value="Ribokinase-like"/>
    <property type="match status" value="1"/>
</dbReference>
<feature type="region of interest" description="Cytidylyltransferase" evidence="10">
    <location>
        <begin position="367"/>
        <end position="504"/>
    </location>
</feature>
<dbReference type="PANTHER" id="PTHR46969:SF1">
    <property type="entry name" value="BIFUNCTIONAL PROTEIN HLDE"/>
    <property type="match status" value="1"/>
</dbReference>
<dbReference type="GO" id="GO:0005829">
    <property type="term" value="C:cytosol"/>
    <property type="evidence" value="ECO:0007669"/>
    <property type="project" value="TreeGrafter"/>
</dbReference>
<evidence type="ECO:0000256" key="6">
    <source>
        <dbReference type="ARBA" id="ARBA00022840"/>
    </source>
</evidence>
<dbReference type="GO" id="GO:0009244">
    <property type="term" value="P:lipopolysaccharide core region biosynthetic process"/>
    <property type="evidence" value="ECO:0007669"/>
    <property type="project" value="UniProtKB-UniPathway"/>
</dbReference>
<dbReference type="GO" id="GO:0016773">
    <property type="term" value="F:phosphotransferase activity, alcohol group as acceptor"/>
    <property type="evidence" value="ECO:0007669"/>
    <property type="project" value="InterPro"/>
</dbReference>
<feature type="active site" evidence="10">
    <location>
        <position position="291"/>
    </location>
</feature>
<evidence type="ECO:0000256" key="5">
    <source>
        <dbReference type="ARBA" id="ARBA00022777"/>
    </source>
</evidence>
<dbReference type="InterPro" id="IPR029056">
    <property type="entry name" value="Ribokinase-like"/>
</dbReference>
<dbReference type="GO" id="GO:0005524">
    <property type="term" value="F:ATP binding"/>
    <property type="evidence" value="ECO:0007669"/>
    <property type="project" value="UniProtKB-UniRule"/>
</dbReference>
<dbReference type="NCBIfam" id="TIGR00125">
    <property type="entry name" value="cyt_tran_rel"/>
    <property type="match status" value="1"/>
</dbReference>
<comment type="similarity">
    <text evidence="10">In the C-terminal section; belongs to the cytidylyltransferase family.</text>
</comment>
<comment type="pathway">
    <text evidence="10">Nucleotide-sugar biosynthesis; ADP-L-glycero-beta-D-manno-heptose biosynthesis; ADP-L-glycero-beta-D-manno-heptose from D-glycero-beta-D-manno-heptose 7-phosphate: step 1/4.</text>
</comment>
<dbReference type="PANTHER" id="PTHR46969">
    <property type="entry name" value="BIFUNCTIONAL PROTEIN HLDE"/>
    <property type="match status" value="1"/>
</dbReference>
<proteinExistence type="inferred from homology"/>
<comment type="similarity">
    <text evidence="10">In the N-terminal section; belongs to the carbohydrate kinase PfkB family.</text>
</comment>
<dbReference type="SUPFAM" id="SSF52374">
    <property type="entry name" value="Nucleotidylyl transferase"/>
    <property type="match status" value="1"/>
</dbReference>
<reference evidence="13" key="1">
    <citation type="submission" date="2020-02" db="EMBL/GenBank/DDBJ databases">
        <authorList>
            <person name="Meier V. D."/>
        </authorList>
    </citation>
    <scope>NUCLEOTIDE SEQUENCE</scope>
    <source>
        <strain evidence="13">AVDCRST_MAG48</strain>
    </source>
</reference>
<evidence type="ECO:0000256" key="10">
    <source>
        <dbReference type="HAMAP-Rule" id="MF_01603"/>
    </source>
</evidence>
<dbReference type="InterPro" id="IPR011914">
    <property type="entry name" value="RfaE_dom_II"/>
</dbReference>
<organism evidence="13">
    <name type="scientific">uncultured Friedmanniella sp</name>
    <dbReference type="NCBI Taxonomy" id="335381"/>
    <lineage>
        <taxon>Bacteria</taxon>
        <taxon>Bacillati</taxon>
        <taxon>Actinomycetota</taxon>
        <taxon>Actinomycetes</taxon>
        <taxon>Propionibacteriales</taxon>
        <taxon>Nocardioidaceae</taxon>
        <taxon>Friedmanniella</taxon>
        <taxon>environmental samples</taxon>
    </lineage>
</organism>